<evidence type="ECO:0000256" key="2">
    <source>
        <dbReference type="RuleBase" id="RU003860"/>
    </source>
</evidence>
<dbReference type="Proteomes" id="UP000282060">
    <property type="component" value="Unassembled WGS sequence"/>
</dbReference>
<name>A0A3S0I2X7_9GAMM</name>
<dbReference type="InterPro" id="IPR036065">
    <property type="entry name" value="BolA-like_sf"/>
</dbReference>
<sequence length="96" mass="10867">MDSNETEQVNEDTAKLKELEQLLLDALSLDEVHVTQAGTHYKIVAVGECFDGMGRVKQQQTIYGPLMDRITSGELHALTINAFTPTQWKREKVFNM</sequence>
<protein>
    <submittedName>
        <fullName evidence="3">BolA/IbaG family iron-sulfur metabolism protein</fullName>
    </submittedName>
</protein>
<dbReference type="PANTHER" id="PTHR46229">
    <property type="entry name" value="BOLA TRANSCRIPTION REGULATOR"/>
    <property type="match status" value="1"/>
</dbReference>
<dbReference type="RefSeq" id="WP_126508177.1">
    <property type="nucleotide sequence ID" value="NZ_RXNV01000023.1"/>
</dbReference>
<accession>A0A3S0I2X7</accession>
<dbReference type="SUPFAM" id="SSF82657">
    <property type="entry name" value="BolA-like"/>
    <property type="match status" value="1"/>
</dbReference>
<evidence type="ECO:0000313" key="3">
    <source>
        <dbReference type="EMBL" id="RTR26196.1"/>
    </source>
</evidence>
<dbReference type="Gene3D" id="3.30.300.90">
    <property type="entry name" value="BolA-like"/>
    <property type="match status" value="1"/>
</dbReference>
<dbReference type="InterPro" id="IPR050961">
    <property type="entry name" value="BolA/IbaG_stress_morph_reg"/>
</dbReference>
<keyword evidence="4" id="KW-1185">Reference proteome</keyword>
<evidence type="ECO:0000313" key="4">
    <source>
        <dbReference type="Proteomes" id="UP000282060"/>
    </source>
</evidence>
<dbReference type="AlphaFoldDB" id="A0A3S0I2X7"/>
<dbReference type="OrthoDB" id="9812890at2"/>
<evidence type="ECO:0000256" key="1">
    <source>
        <dbReference type="ARBA" id="ARBA00005578"/>
    </source>
</evidence>
<dbReference type="PANTHER" id="PTHR46229:SF4">
    <property type="entry name" value="ACID STRESS PROTEIN IBAG"/>
    <property type="match status" value="1"/>
</dbReference>
<dbReference type="InterPro" id="IPR002634">
    <property type="entry name" value="BolA"/>
</dbReference>
<reference evidence="3 4" key="1">
    <citation type="submission" date="2018-12" db="EMBL/GenBank/DDBJ databases">
        <authorList>
            <person name="Yu L."/>
        </authorList>
    </citation>
    <scope>NUCLEOTIDE SEQUENCE [LARGE SCALE GENOMIC DNA]</scope>
    <source>
        <strain evidence="3 4">HAW-EB5</strain>
    </source>
</reference>
<comment type="similarity">
    <text evidence="1 2">Belongs to the BolA/IbaG family.</text>
</comment>
<dbReference type="PIRSF" id="PIRSF003113">
    <property type="entry name" value="BolA"/>
    <property type="match status" value="1"/>
</dbReference>
<gene>
    <name evidence="3" type="ORF">EKG39_22245</name>
</gene>
<dbReference type="EMBL" id="RXNV01000023">
    <property type="protein sequence ID" value="RTR26196.1"/>
    <property type="molecule type" value="Genomic_DNA"/>
</dbReference>
<proteinExistence type="inferred from homology"/>
<organism evidence="3 4">
    <name type="scientific">Shewanella atlantica</name>
    <dbReference type="NCBI Taxonomy" id="271099"/>
    <lineage>
        <taxon>Bacteria</taxon>
        <taxon>Pseudomonadati</taxon>
        <taxon>Pseudomonadota</taxon>
        <taxon>Gammaproteobacteria</taxon>
        <taxon>Alteromonadales</taxon>
        <taxon>Shewanellaceae</taxon>
        <taxon>Shewanella</taxon>
    </lineage>
</organism>
<comment type="caution">
    <text evidence="3">The sequence shown here is derived from an EMBL/GenBank/DDBJ whole genome shotgun (WGS) entry which is preliminary data.</text>
</comment>
<dbReference type="Pfam" id="PF01722">
    <property type="entry name" value="BolA"/>
    <property type="match status" value="1"/>
</dbReference>